<dbReference type="InterPro" id="IPR005580">
    <property type="entry name" value="DbpA/CsdA_RNA-bd_dom"/>
</dbReference>
<feature type="compositionally biased region" description="Basic residues" evidence="9">
    <location>
        <begin position="122"/>
        <end position="136"/>
    </location>
</feature>
<protein>
    <recommendedName>
        <fullName evidence="10">DEAD box helicase DbpA/CsdA RNA-binding domain-containing protein</fullName>
    </recommendedName>
</protein>
<dbReference type="GO" id="GO:0016787">
    <property type="term" value="F:hydrolase activity"/>
    <property type="evidence" value="ECO:0007669"/>
    <property type="project" value="UniProtKB-KW"/>
</dbReference>
<evidence type="ECO:0000256" key="1">
    <source>
        <dbReference type="ARBA" id="ARBA00004496"/>
    </source>
</evidence>
<dbReference type="InterPro" id="IPR034415">
    <property type="entry name" value="CsdA_RRM"/>
</dbReference>
<dbReference type="AlphaFoldDB" id="A0A657PL08"/>
<dbReference type="FunFam" id="3.30.70.330:FF:000068">
    <property type="entry name" value="ATP-dependent RNA helicase DeaD"/>
    <property type="match status" value="1"/>
</dbReference>
<comment type="subcellular location">
    <subcellularLocation>
        <location evidence="1">Cytoplasm</location>
    </subcellularLocation>
</comment>
<evidence type="ECO:0000256" key="3">
    <source>
        <dbReference type="ARBA" id="ARBA00022741"/>
    </source>
</evidence>
<evidence type="ECO:0000256" key="2">
    <source>
        <dbReference type="ARBA" id="ARBA00022490"/>
    </source>
</evidence>
<organism evidence="11 12">
    <name type="scientific">Candidatus Sedimenticola endophacoides</name>
    <dbReference type="NCBI Taxonomy" id="2548426"/>
    <lineage>
        <taxon>Bacteria</taxon>
        <taxon>Pseudomonadati</taxon>
        <taxon>Pseudomonadota</taxon>
        <taxon>Gammaproteobacteria</taxon>
        <taxon>Chromatiales</taxon>
        <taxon>Sedimenticolaceae</taxon>
        <taxon>Sedimenticola</taxon>
    </lineage>
</organism>
<name>A0A657PL08_9GAMM</name>
<feature type="compositionally biased region" description="Basic and acidic residues" evidence="9">
    <location>
        <begin position="38"/>
        <end position="52"/>
    </location>
</feature>
<evidence type="ECO:0000313" key="11">
    <source>
        <dbReference type="EMBL" id="OQX35993.1"/>
    </source>
</evidence>
<evidence type="ECO:0000256" key="6">
    <source>
        <dbReference type="ARBA" id="ARBA00022840"/>
    </source>
</evidence>
<proteinExistence type="predicted"/>
<dbReference type="Pfam" id="PF03880">
    <property type="entry name" value="DbpA"/>
    <property type="match status" value="1"/>
</dbReference>
<dbReference type="GO" id="GO:0003723">
    <property type="term" value="F:RNA binding"/>
    <property type="evidence" value="ECO:0007669"/>
    <property type="project" value="UniProtKB-KW"/>
</dbReference>
<feature type="compositionally biased region" description="Basic and acidic residues" evidence="9">
    <location>
        <begin position="13"/>
        <end position="31"/>
    </location>
</feature>
<dbReference type="CDD" id="cd12499">
    <property type="entry name" value="RRM_EcCsdA_like"/>
    <property type="match status" value="1"/>
</dbReference>
<keyword evidence="5" id="KW-0347">Helicase</keyword>
<gene>
    <name evidence="11" type="ORF">B0D84_01885</name>
</gene>
<evidence type="ECO:0000259" key="10">
    <source>
        <dbReference type="Pfam" id="PF03880"/>
    </source>
</evidence>
<keyword evidence="7" id="KW-0694">RNA-binding</keyword>
<dbReference type="Gene3D" id="3.30.70.330">
    <property type="match status" value="1"/>
</dbReference>
<evidence type="ECO:0000313" key="12">
    <source>
        <dbReference type="Proteomes" id="UP000243361"/>
    </source>
</evidence>
<reference evidence="11" key="1">
    <citation type="submission" date="2017-02" db="EMBL/GenBank/DDBJ databases">
        <title>Novel co-symbiosis in the unique lucinid bivalve Phacoides pectinatus.</title>
        <authorList>
            <person name="Lim S.J."/>
            <person name="Davis B.G."/>
            <person name="Gill D.E."/>
            <person name="Engel A.S."/>
            <person name="Anderson L.C."/>
            <person name="Campbell B.J."/>
        </authorList>
    </citation>
    <scope>NUCLEOTIDE SEQUENCE [LARGE SCALE GENOMIC DNA]</scope>
    <source>
        <strain evidence="11">LUC13016_P6</strain>
    </source>
</reference>
<accession>A0A657PL08</accession>
<keyword evidence="4" id="KW-0378">Hydrolase</keyword>
<keyword evidence="6" id="KW-0067">ATP-binding</keyword>
<feature type="region of interest" description="Disordered" evidence="9">
    <location>
        <begin position="1"/>
        <end position="56"/>
    </location>
</feature>
<feature type="region of interest" description="Disordered" evidence="9">
    <location>
        <begin position="113"/>
        <end position="147"/>
    </location>
</feature>
<evidence type="ECO:0000256" key="8">
    <source>
        <dbReference type="ARBA" id="ARBA00047984"/>
    </source>
</evidence>
<dbReference type="EMBL" id="MUIE01000140">
    <property type="protein sequence ID" value="OQX35993.1"/>
    <property type="molecule type" value="Genomic_DNA"/>
</dbReference>
<keyword evidence="3" id="KW-0547">Nucleotide-binding</keyword>
<dbReference type="InterPro" id="IPR012677">
    <property type="entry name" value="Nucleotide-bd_a/b_plait_sf"/>
</dbReference>
<feature type="non-terminal residue" evidence="11">
    <location>
        <position position="1"/>
    </location>
</feature>
<evidence type="ECO:0000256" key="4">
    <source>
        <dbReference type="ARBA" id="ARBA00022801"/>
    </source>
</evidence>
<dbReference type="Proteomes" id="UP000243361">
    <property type="component" value="Unassembled WGS sequence"/>
</dbReference>
<dbReference type="GO" id="GO:0003724">
    <property type="term" value="F:RNA helicase activity"/>
    <property type="evidence" value="ECO:0007669"/>
    <property type="project" value="UniProtKB-EC"/>
</dbReference>
<dbReference type="GO" id="GO:0005524">
    <property type="term" value="F:ATP binding"/>
    <property type="evidence" value="ECO:0007669"/>
    <property type="project" value="UniProtKB-KW"/>
</dbReference>
<comment type="catalytic activity">
    <reaction evidence="8">
        <text>ATP + H2O = ADP + phosphate + H(+)</text>
        <dbReference type="Rhea" id="RHEA:13065"/>
        <dbReference type="ChEBI" id="CHEBI:15377"/>
        <dbReference type="ChEBI" id="CHEBI:15378"/>
        <dbReference type="ChEBI" id="CHEBI:30616"/>
        <dbReference type="ChEBI" id="CHEBI:43474"/>
        <dbReference type="ChEBI" id="CHEBI:456216"/>
        <dbReference type="EC" id="3.6.4.13"/>
    </reaction>
</comment>
<feature type="domain" description="DEAD box helicase DbpA/CsdA RNA-binding" evidence="10">
    <location>
        <begin position="42"/>
        <end position="112"/>
    </location>
</feature>
<evidence type="ECO:0000256" key="5">
    <source>
        <dbReference type="ARBA" id="ARBA00022806"/>
    </source>
</evidence>
<evidence type="ECO:0000256" key="9">
    <source>
        <dbReference type="SAM" id="MobiDB-lite"/>
    </source>
</evidence>
<keyword evidence="12" id="KW-1185">Reference proteome</keyword>
<keyword evidence="2" id="KW-0963">Cytoplasm</keyword>
<dbReference type="GO" id="GO:0005737">
    <property type="term" value="C:cytoplasm"/>
    <property type="evidence" value="ECO:0007669"/>
    <property type="project" value="UniProtKB-SubCell"/>
</dbReference>
<comment type="caution">
    <text evidence="11">The sequence shown here is derived from an EMBL/GenBank/DDBJ whole genome shotgun (WGS) entry which is preliminary data.</text>
</comment>
<evidence type="ECO:0000256" key="7">
    <source>
        <dbReference type="ARBA" id="ARBA00022884"/>
    </source>
</evidence>
<sequence length="147" mass="16266">GQGESRGKGKKEKRGESRVEGSVEKRGEPRHKSSGPSRDNDRYRLEVGRRDGVQPGNIVGAIANEAGLESRFIQEITIHDDHSLVDLPKGMPKEVFHDLRKTWVCGRRLNISRIGADDAPGKHRKGKKKGKSKKIGKTSGPATHERD</sequence>